<evidence type="ECO:0000313" key="2">
    <source>
        <dbReference type="EMBL" id="AOU99327.1"/>
    </source>
</evidence>
<dbReference type="EMBL" id="CP017415">
    <property type="protein sequence ID" value="AOU99327.1"/>
    <property type="molecule type" value="Genomic_DNA"/>
</dbReference>
<dbReference type="SUPFAM" id="SSF46955">
    <property type="entry name" value="Putative DNA-binding domain"/>
    <property type="match status" value="1"/>
</dbReference>
<accession>A0A1D8ISE6</accession>
<dbReference type="NCBIfam" id="TIGR01764">
    <property type="entry name" value="excise"/>
    <property type="match status" value="1"/>
</dbReference>
<dbReference type="Pfam" id="PF12728">
    <property type="entry name" value="HTH_17"/>
    <property type="match status" value="1"/>
</dbReference>
<name>A0A1D8ISE6_9GAMM</name>
<organism evidence="2 3">
    <name type="scientific">Acidihalobacter yilgarnensis</name>
    <dbReference type="NCBI Taxonomy" id="2819280"/>
    <lineage>
        <taxon>Bacteria</taxon>
        <taxon>Pseudomonadati</taxon>
        <taxon>Pseudomonadota</taxon>
        <taxon>Gammaproteobacteria</taxon>
        <taxon>Chromatiales</taxon>
        <taxon>Ectothiorhodospiraceae</taxon>
        <taxon>Acidihalobacter</taxon>
    </lineage>
</organism>
<dbReference type="KEGG" id="aprs:BI364_16570"/>
<dbReference type="GO" id="GO:0003677">
    <property type="term" value="F:DNA binding"/>
    <property type="evidence" value="ECO:0007669"/>
    <property type="project" value="UniProtKB-KW"/>
</dbReference>
<gene>
    <name evidence="2" type="ORF">BI364_16570</name>
</gene>
<reference evidence="3" key="1">
    <citation type="submission" date="2016-09" db="EMBL/GenBank/DDBJ databases">
        <title>Acidihalobacter prosperus F5.</title>
        <authorList>
            <person name="Khaleque H.N."/>
            <person name="Ramsay J.P."/>
            <person name="Kaksonen A.H."/>
            <person name="Boxall N.J."/>
            <person name="Watkin E.L.J."/>
        </authorList>
    </citation>
    <scope>NUCLEOTIDE SEQUENCE [LARGE SCALE GENOMIC DNA]</scope>
    <source>
        <strain evidence="3">F5</strain>
    </source>
</reference>
<proteinExistence type="predicted"/>
<dbReference type="RefSeq" id="WP_070079676.1">
    <property type="nucleotide sequence ID" value="NZ_CP017415.1"/>
</dbReference>
<dbReference type="InterPro" id="IPR041657">
    <property type="entry name" value="HTH_17"/>
</dbReference>
<evidence type="ECO:0000313" key="3">
    <source>
        <dbReference type="Proteomes" id="UP000095401"/>
    </source>
</evidence>
<dbReference type="AlphaFoldDB" id="A0A1D8ISE6"/>
<dbReference type="InterPro" id="IPR009061">
    <property type="entry name" value="DNA-bd_dom_put_sf"/>
</dbReference>
<evidence type="ECO:0000259" key="1">
    <source>
        <dbReference type="Pfam" id="PF12728"/>
    </source>
</evidence>
<protein>
    <submittedName>
        <fullName evidence="2">DNA-binding protein</fullName>
    </submittedName>
</protein>
<dbReference type="InterPro" id="IPR010093">
    <property type="entry name" value="SinI_DNA-bd"/>
</dbReference>
<feature type="domain" description="Helix-turn-helix" evidence="1">
    <location>
        <begin position="81"/>
        <end position="129"/>
    </location>
</feature>
<keyword evidence="2" id="KW-0238">DNA-binding</keyword>
<keyword evidence="3" id="KW-1185">Reference proteome</keyword>
<sequence>MTVAQKLESALPDREQADLARESAAELSKLLANRPEIARARIQFDDTDLVLPRQAITLLRDLLAEMAQGNAVAVIPTHQELTTQQAADLLNVSRPHLIKLLEEGKLPFTKAGSHRRIRFEELLKYKEERDLRSQNAMDELAKQAQELNMGY</sequence>
<dbReference type="Proteomes" id="UP000095401">
    <property type="component" value="Chromosome"/>
</dbReference>